<protein>
    <recommendedName>
        <fullName evidence="2">DUF7984 domain-containing protein</fullName>
    </recommendedName>
</protein>
<sequence>MKVTPDTVAAERQWVLDRTPVVVDVVNETRAHLGELFETEVDAITETQFRREVDVVFADGDVAVNVAGYVGLLRELDVARDYPGFVVDEVLGRELAATIAGGQPLALLAQATFHVADVRTHGDDDEAAGVDDLDAALAAGFQTRLPGWSWKEGRSPFSVGDGPTASSETDGSAPGRNR</sequence>
<gene>
    <name evidence="3" type="ORF">SAMN04487948_102221</name>
</gene>
<dbReference type="EMBL" id="FODV01000002">
    <property type="protein sequence ID" value="SEO39534.1"/>
    <property type="molecule type" value="Genomic_DNA"/>
</dbReference>
<keyword evidence="4" id="KW-1185">Reference proteome</keyword>
<dbReference type="SUPFAM" id="SSF101307">
    <property type="entry name" value="YutG-like"/>
    <property type="match status" value="1"/>
</dbReference>
<dbReference type="OrthoDB" id="213736at2157"/>
<feature type="domain" description="DUF7984" evidence="2">
    <location>
        <begin position="1"/>
        <end position="159"/>
    </location>
</feature>
<evidence type="ECO:0000256" key="1">
    <source>
        <dbReference type="SAM" id="MobiDB-lite"/>
    </source>
</evidence>
<accession>A0A1H8PCW6</accession>
<dbReference type="AlphaFoldDB" id="A0A1H8PCW6"/>
<evidence type="ECO:0000313" key="4">
    <source>
        <dbReference type="Proteomes" id="UP000199126"/>
    </source>
</evidence>
<dbReference type="GO" id="GO:0008962">
    <property type="term" value="F:phosphatidylglycerophosphatase activity"/>
    <property type="evidence" value="ECO:0007669"/>
    <property type="project" value="InterPro"/>
</dbReference>
<organism evidence="3 4">
    <name type="scientific">Halogranum amylolyticum</name>
    <dbReference type="NCBI Taxonomy" id="660520"/>
    <lineage>
        <taxon>Archaea</taxon>
        <taxon>Methanobacteriati</taxon>
        <taxon>Methanobacteriota</taxon>
        <taxon>Stenosarchaea group</taxon>
        <taxon>Halobacteria</taxon>
        <taxon>Halobacteriales</taxon>
        <taxon>Haloferacaceae</taxon>
    </lineage>
</organism>
<dbReference type="Proteomes" id="UP000199126">
    <property type="component" value="Unassembled WGS sequence"/>
</dbReference>
<dbReference type="RefSeq" id="WP_089821362.1">
    <property type="nucleotide sequence ID" value="NZ_FODV01000002.1"/>
</dbReference>
<evidence type="ECO:0000313" key="3">
    <source>
        <dbReference type="EMBL" id="SEO39534.1"/>
    </source>
</evidence>
<reference evidence="4" key="1">
    <citation type="submission" date="2016-10" db="EMBL/GenBank/DDBJ databases">
        <authorList>
            <person name="Varghese N."/>
            <person name="Submissions S."/>
        </authorList>
    </citation>
    <scope>NUCLEOTIDE SEQUENCE [LARGE SCALE GENOMIC DNA]</scope>
    <source>
        <strain evidence="4">CGMCC 1.10121</strain>
    </source>
</reference>
<evidence type="ECO:0000259" key="2">
    <source>
        <dbReference type="Pfam" id="PF25945"/>
    </source>
</evidence>
<dbReference type="Pfam" id="PF25945">
    <property type="entry name" value="DUF7984"/>
    <property type="match status" value="1"/>
</dbReference>
<proteinExistence type="predicted"/>
<dbReference type="InterPro" id="IPR036681">
    <property type="entry name" value="PgpA-like_sf"/>
</dbReference>
<feature type="region of interest" description="Disordered" evidence="1">
    <location>
        <begin position="147"/>
        <end position="178"/>
    </location>
</feature>
<dbReference type="InterPro" id="IPR058290">
    <property type="entry name" value="DUF7984"/>
</dbReference>
<name>A0A1H8PCW6_9EURY</name>
<dbReference type="GO" id="GO:0006629">
    <property type="term" value="P:lipid metabolic process"/>
    <property type="evidence" value="ECO:0007669"/>
    <property type="project" value="InterPro"/>
</dbReference>